<comment type="similarity">
    <text evidence="1">Belongs to the plant acyltransferase family.</text>
</comment>
<evidence type="ECO:0000256" key="1">
    <source>
        <dbReference type="ARBA" id="ARBA00009861"/>
    </source>
</evidence>
<dbReference type="EMBL" id="KQ484935">
    <property type="protein sequence ID" value="KYP33283.1"/>
    <property type="molecule type" value="Genomic_DNA"/>
</dbReference>
<dbReference type="OMA" id="WHRELLM"/>
<accession>A0A151QSJ4</accession>
<evidence type="ECO:0000313" key="4">
    <source>
        <dbReference type="Proteomes" id="UP000075243"/>
    </source>
</evidence>
<organism evidence="3 4">
    <name type="scientific">Cajanus cajan</name>
    <name type="common">Pigeon pea</name>
    <name type="synonym">Cajanus indicus</name>
    <dbReference type="NCBI Taxonomy" id="3821"/>
    <lineage>
        <taxon>Eukaryota</taxon>
        <taxon>Viridiplantae</taxon>
        <taxon>Streptophyta</taxon>
        <taxon>Embryophyta</taxon>
        <taxon>Tracheophyta</taxon>
        <taxon>Spermatophyta</taxon>
        <taxon>Magnoliopsida</taxon>
        <taxon>eudicotyledons</taxon>
        <taxon>Gunneridae</taxon>
        <taxon>Pentapetalae</taxon>
        <taxon>rosids</taxon>
        <taxon>fabids</taxon>
        <taxon>Fabales</taxon>
        <taxon>Fabaceae</taxon>
        <taxon>Papilionoideae</taxon>
        <taxon>50 kb inversion clade</taxon>
        <taxon>NPAAA clade</taxon>
        <taxon>indigoferoid/millettioid clade</taxon>
        <taxon>Phaseoleae</taxon>
        <taxon>Cajanus</taxon>
    </lineage>
</organism>
<dbReference type="Gramene" id="C.cajan_43035.t">
    <property type="protein sequence ID" value="C.cajan_43035.t"/>
    <property type="gene ID" value="C.cajan_43035"/>
</dbReference>
<dbReference type="InterPro" id="IPR023213">
    <property type="entry name" value="CAT-like_dom_sf"/>
</dbReference>
<dbReference type="Proteomes" id="UP000075243">
    <property type="component" value="Unassembled WGS sequence"/>
</dbReference>
<name>A0A151QSJ4_CAJCA</name>
<sequence length="443" mass="49509">MASSLPSLVVVRRCQPELVTPVIPTPNELKPLSDLDDRYSLRVHVPVIQIYRNEPLMEQTDPVEVIRRALAKTLVFYYPFAGRLREGPGHKLMVDCTGEGILFIEADADITLDQFGDTLQPPFPCFQELQIFIVTRLKCGGFILAFHFNHVITDGAGIAQFMRAWAEMARGASEPSIPPVWHRELLMARDPPRITCNHPGYEMQLQNTKEGTITSYDNNKVLRSFFFGPTQIAALRRLLPHHLQHCSTFDVIAACFWLCRTKALQIEAHEDVQIKCSVNARARFNPPLPVGYYGNAAATPAAVTTAGKLCENPFGYAVELINNVKCEITEEYMHSLADLIAIKGRYSLTNERTSCFVSDLRRFSFRKTNFGWGDAVYGGPAKGGGGLLATTLIPYKNAKGEEGILLPIWLPFEAMNIFAKELNMLQNQNHPNGSGPHFVMSNI</sequence>
<proteinExistence type="inferred from homology"/>
<dbReference type="AlphaFoldDB" id="A0A151QSJ4"/>
<reference evidence="3" key="1">
    <citation type="journal article" date="2012" name="Nat. Biotechnol.">
        <title>Draft genome sequence of pigeonpea (Cajanus cajan), an orphan legume crop of resource-poor farmers.</title>
        <authorList>
            <person name="Varshney R.K."/>
            <person name="Chen W."/>
            <person name="Li Y."/>
            <person name="Bharti A.K."/>
            <person name="Saxena R.K."/>
            <person name="Schlueter J.A."/>
            <person name="Donoghue M.T."/>
            <person name="Azam S."/>
            <person name="Fan G."/>
            <person name="Whaley A.M."/>
            <person name="Farmer A.D."/>
            <person name="Sheridan J."/>
            <person name="Iwata A."/>
            <person name="Tuteja R."/>
            <person name="Penmetsa R.V."/>
            <person name="Wu W."/>
            <person name="Upadhyaya H.D."/>
            <person name="Yang S.P."/>
            <person name="Shah T."/>
            <person name="Saxena K.B."/>
            <person name="Michael T."/>
            <person name="McCombie W.R."/>
            <person name="Yang B."/>
            <person name="Zhang G."/>
            <person name="Yang H."/>
            <person name="Wang J."/>
            <person name="Spillane C."/>
            <person name="Cook D.R."/>
            <person name="May G.D."/>
            <person name="Xu X."/>
            <person name="Jackson S.A."/>
        </authorList>
    </citation>
    <scope>NUCLEOTIDE SEQUENCE [LARGE SCALE GENOMIC DNA]</scope>
</reference>
<keyword evidence="2" id="KW-0808">Transferase</keyword>
<gene>
    <name evidence="3" type="ORF">KK1_045881</name>
</gene>
<evidence type="ECO:0000313" key="3">
    <source>
        <dbReference type="EMBL" id="KYP33283.1"/>
    </source>
</evidence>
<dbReference type="Pfam" id="PF02458">
    <property type="entry name" value="Transferase"/>
    <property type="match status" value="1"/>
</dbReference>
<dbReference type="GO" id="GO:0016740">
    <property type="term" value="F:transferase activity"/>
    <property type="evidence" value="ECO:0007669"/>
    <property type="project" value="UniProtKB-KW"/>
</dbReference>
<protein>
    <submittedName>
        <fullName evidence="3">Taxadien-5-alpha-ol O-acetyltransferase</fullName>
    </submittedName>
</protein>
<dbReference type="PANTHER" id="PTHR31147:SF66">
    <property type="entry name" value="OS05G0315700 PROTEIN"/>
    <property type="match status" value="1"/>
</dbReference>
<evidence type="ECO:0000256" key="2">
    <source>
        <dbReference type="ARBA" id="ARBA00022679"/>
    </source>
</evidence>
<dbReference type="Gene3D" id="3.30.559.10">
    <property type="entry name" value="Chloramphenicol acetyltransferase-like domain"/>
    <property type="match status" value="2"/>
</dbReference>
<keyword evidence="4" id="KW-1185">Reference proteome</keyword>
<dbReference type="PANTHER" id="PTHR31147">
    <property type="entry name" value="ACYL TRANSFERASE 4"/>
    <property type="match status" value="1"/>
</dbReference>
<dbReference type="InterPro" id="IPR050898">
    <property type="entry name" value="Plant_acyltransferase"/>
</dbReference>